<dbReference type="InterPro" id="IPR011991">
    <property type="entry name" value="ArsR-like_HTH"/>
</dbReference>
<dbReference type="InterPro" id="IPR036388">
    <property type="entry name" value="WH-like_DNA-bd_sf"/>
</dbReference>
<keyword evidence="1" id="KW-0805">Transcription regulation</keyword>
<dbReference type="EMBL" id="JBHRSL010000004">
    <property type="protein sequence ID" value="MFC3051865.1"/>
    <property type="molecule type" value="Genomic_DNA"/>
</dbReference>
<dbReference type="InterPro" id="IPR019888">
    <property type="entry name" value="Tscrpt_reg_AsnC-like"/>
</dbReference>
<evidence type="ECO:0000256" key="4">
    <source>
        <dbReference type="ARBA" id="ARBA00023163"/>
    </source>
</evidence>
<evidence type="ECO:0000256" key="2">
    <source>
        <dbReference type="ARBA" id="ARBA00023125"/>
    </source>
</evidence>
<reference evidence="7" key="1">
    <citation type="journal article" date="2019" name="Int. J. Syst. Evol. Microbiol.">
        <title>The Global Catalogue of Microorganisms (GCM) 10K type strain sequencing project: providing services to taxonomists for standard genome sequencing and annotation.</title>
        <authorList>
            <consortium name="The Broad Institute Genomics Platform"/>
            <consortium name="The Broad Institute Genome Sequencing Center for Infectious Disease"/>
            <person name="Wu L."/>
            <person name="Ma J."/>
        </authorList>
    </citation>
    <scope>NUCLEOTIDE SEQUENCE [LARGE SCALE GENOMIC DNA]</scope>
    <source>
        <strain evidence="7">KCTC 62164</strain>
    </source>
</reference>
<dbReference type="CDD" id="cd00090">
    <property type="entry name" value="HTH_ARSR"/>
    <property type="match status" value="1"/>
</dbReference>
<dbReference type="SUPFAM" id="SSF54909">
    <property type="entry name" value="Dimeric alpha+beta barrel"/>
    <property type="match status" value="1"/>
</dbReference>
<dbReference type="PANTHER" id="PTHR30154:SF0">
    <property type="entry name" value="LEUCINE-RESPONSIVE REGULATORY PROTEIN"/>
    <property type="match status" value="1"/>
</dbReference>
<protein>
    <submittedName>
        <fullName evidence="6">Lrp/AsnC family transcriptional regulator</fullName>
    </submittedName>
</protein>
<dbReference type="SUPFAM" id="SSF46785">
    <property type="entry name" value="Winged helix' DNA-binding domain"/>
    <property type="match status" value="1"/>
</dbReference>
<dbReference type="Proteomes" id="UP001595444">
    <property type="component" value="Unassembled WGS sequence"/>
</dbReference>
<evidence type="ECO:0000256" key="3">
    <source>
        <dbReference type="ARBA" id="ARBA00023159"/>
    </source>
</evidence>
<keyword evidence="3" id="KW-0010">Activator</keyword>
<dbReference type="InterPro" id="IPR000485">
    <property type="entry name" value="AsnC-type_HTH_dom"/>
</dbReference>
<keyword evidence="4" id="KW-0804">Transcription</keyword>
<evidence type="ECO:0000313" key="6">
    <source>
        <dbReference type="EMBL" id="MFC3051865.1"/>
    </source>
</evidence>
<proteinExistence type="predicted"/>
<feature type="domain" description="HTH asnC-type" evidence="5">
    <location>
        <begin position="5"/>
        <end position="78"/>
    </location>
</feature>
<dbReference type="SMART" id="SM00344">
    <property type="entry name" value="HTH_ASNC"/>
    <property type="match status" value="1"/>
</dbReference>
<keyword evidence="2" id="KW-0238">DNA-binding</keyword>
<accession>A0ABV7D4N2</accession>
<evidence type="ECO:0000256" key="1">
    <source>
        <dbReference type="ARBA" id="ARBA00023015"/>
    </source>
</evidence>
<dbReference type="PANTHER" id="PTHR30154">
    <property type="entry name" value="LEUCINE-RESPONSIVE REGULATORY PROTEIN"/>
    <property type="match status" value="1"/>
</dbReference>
<evidence type="ECO:0000313" key="7">
    <source>
        <dbReference type="Proteomes" id="UP001595444"/>
    </source>
</evidence>
<keyword evidence="7" id="KW-1185">Reference proteome</keyword>
<name>A0ABV7D4N2_9PROT</name>
<dbReference type="Pfam" id="PF01037">
    <property type="entry name" value="AsnC_trans_reg"/>
    <property type="match status" value="1"/>
</dbReference>
<dbReference type="PROSITE" id="PS50956">
    <property type="entry name" value="HTH_ASNC_2"/>
    <property type="match status" value="1"/>
</dbReference>
<dbReference type="Pfam" id="PF13412">
    <property type="entry name" value="HTH_24"/>
    <property type="match status" value="1"/>
</dbReference>
<dbReference type="InterPro" id="IPR011008">
    <property type="entry name" value="Dimeric_a/b-barrel"/>
</dbReference>
<comment type="caution">
    <text evidence="6">The sequence shown here is derived from an EMBL/GenBank/DDBJ whole genome shotgun (WGS) entry which is preliminary data.</text>
</comment>
<dbReference type="RefSeq" id="WP_194215327.1">
    <property type="nucleotide sequence ID" value="NZ_CP061205.1"/>
</dbReference>
<dbReference type="Gene3D" id="1.10.10.10">
    <property type="entry name" value="Winged helix-like DNA-binding domain superfamily/Winged helix DNA-binding domain"/>
    <property type="match status" value="1"/>
</dbReference>
<dbReference type="PRINTS" id="PR00033">
    <property type="entry name" value="HTHASNC"/>
</dbReference>
<sequence>MTHKLDRFDVAILEALQRDGRMTRVKLSEVVGLSPTPCHERVKRLEKDKYIKSYHAQVDINRFMKISLVYVTITLGSHRASDFTIFERNIKQYPEVLECHALGGGIDYILKVIAHNITDYQNFMEGLLESNIGINQYFTHFVTKPVKEYAGYPLSDLMMK</sequence>
<evidence type="ECO:0000259" key="5">
    <source>
        <dbReference type="PROSITE" id="PS50956"/>
    </source>
</evidence>
<dbReference type="Gene3D" id="3.30.70.920">
    <property type="match status" value="1"/>
</dbReference>
<dbReference type="InterPro" id="IPR019887">
    <property type="entry name" value="Tscrpt_reg_AsnC/Lrp_C"/>
</dbReference>
<organism evidence="6 7">
    <name type="scientific">Kordiimonas pumila</name>
    <dbReference type="NCBI Taxonomy" id="2161677"/>
    <lineage>
        <taxon>Bacteria</taxon>
        <taxon>Pseudomonadati</taxon>
        <taxon>Pseudomonadota</taxon>
        <taxon>Alphaproteobacteria</taxon>
        <taxon>Kordiimonadales</taxon>
        <taxon>Kordiimonadaceae</taxon>
        <taxon>Kordiimonas</taxon>
    </lineage>
</organism>
<dbReference type="InterPro" id="IPR036390">
    <property type="entry name" value="WH_DNA-bd_sf"/>
</dbReference>
<gene>
    <name evidence="6" type="ORF">ACFOKA_08110</name>
</gene>